<gene>
    <name evidence="1" type="ORF">GOB93_06135</name>
</gene>
<sequence>MIPVFLDDTTDPRAPRESGWYIMDGQRILEEGPFTSREQAALWLDSTEPEPPSDIP</sequence>
<comment type="caution">
    <text evidence="1">The sequence shown here is derived from an EMBL/GenBank/DDBJ whole genome shotgun (WGS) entry which is preliminary data.</text>
</comment>
<dbReference type="Proteomes" id="UP000635278">
    <property type="component" value="Unassembled WGS sequence"/>
</dbReference>
<evidence type="ECO:0000313" key="2">
    <source>
        <dbReference type="Proteomes" id="UP000635278"/>
    </source>
</evidence>
<reference evidence="1 2" key="1">
    <citation type="journal article" date="2020" name="Int. J. Syst. Evol. Microbiol.">
        <title>Novel acetic acid bacteria from cider fermentations: Acetobacter conturbans sp. nov. and Acetobacter fallax sp. nov.</title>
        <authorList>
            <person name="Sombolestani A.S."/>
            <person name="Cleenwerck I."/>
            <person name="Cnockaert M."/>
            <person name="Borremans W."/>
            <person name="Wieme A.D."/>
            <person name="De Vuyst L."/>
            <person name="Vandamme P."/>
        </authorList>
    </citation>
    <scope>NUCLEOTIDE SEQUENCE [LARGE SCALE GENOMIC DNA]</scope>
    <source>
        <strain evidence="1 2">LMG 30640</strain>
    </source>
</reference>
<dbReference type="RefSeq" id="WP_173582619.1">
    <property type="nucleotide sequence ID" value="NZ_WOTB01000006.1"/>
</dbReference>
<organism evidence="1 2">
    <name type="scientific">Acetobacter musti</name>
    <dbReference type="NCBI Taxonomy" id="864732"/>
    <lineage>
        <taxon>Bacteria</taxon>
        <taxon>Pseudomonadati</taxon>
        <taxon>Pseudomonadota</taxon>
        <taxon>Alphaproteobacteria</taxon>
        <taxon>Acetobacterales</taxon>
        <taxon>Acetobacteraceae</taxon>
        <taxon>Acetobacter</taxon>
    </lineage>
</organism>
<evidence type="ECO:0000313" key="1">
    <source>
        <dbReference type="EMBL" id="NHN84223.1"/>
    </source>
</evidence>
<accession>A0ABX0JN84</accession>
<proteinExistence type="predicted"/>
<name>A0ABX0JN84_9PROT</name>
<dbReference type="EMBL" id="WOTB01000006">
    <property type="protein sequence ID" value="NHN84223.1"/>
    <property type="molecule type" value="Genomic_DNA"/>
</dbReference>
<protein>
    <submittedName>
        <fullName evidence="1">Uncharacterized protein</fullName>
    </submittedName>
</protein>
<keyword evidence="2" id="KW-1185">Reference proteome</keyword>